<dbReference type="PROSITE" id="PS00356">
    <property type="entry name" value="HTH_LACI_1"/>
    <property type="match status" value="1"/>
</dbReference>
<gene>
    <name evidence="5" type="ORF">SAMN05216180_2262</name>
</gene>
<dbReference type="InterPro" id="IPR028082">
    <property type="entry name" value="Peripla_BP_I"/>
</dbReference>
<dbReference type="OrthoDB" id="569491at2"/>
<dbReference type="SUPFAM" id="SSF53822">
    <property type="entry name" value="Periplasmic binding protein-like I"/>
    <property type="match status" value="1"/>
</dbReference>
<dbReference type="CDD" id="cd01392">
    <property type="entry name" value="HTH_LacI"/>
    <property type="match status" value="1"/>
</dbReference>
<dbReference type="PROSITE" id="PS50932">
    <property type="entry name" value="HTH_LACI_2"/>
    <property type="match status" value="1"/>
</dbReference>
<evidence type="ECO:0000313" key="5">
    <source>
        <dbReference type="EMBL" id="SEM96910.1"/>
    </source>
</evidence>
<dbReference type="PANTHER" id="PTHR30146">
    <property type="entry name" value="LACI-RELATED TRANSCRIPTIONAL REPRESSOR"/>
    <property type="match status" value="1"/>
</dbReference>
<dbReference type="InterPro" id="IPR000843">
    <property type="entry name" value="HTH_LacI"/>
</dbReference>
<dbReference type="PRINTS" id="PR00036">
    <property type="entry name" value="HTHLACI"/>
</dbReference>
<dbReference type="Gene3D" id="1.10.260.40">
    <property type="entry name" value="lambda repressor-like DNA-binding domains"/>
    <property type="match status" value="1"/>
</dbReference>
<accession>A0A1H8CPI1</accession>
<organism evidence="5 6">
    <name type="scientific">Hydrogenoanaerobacterium saccharovorans</name>
    <dbReference type="NCBI Taxonomy" id="474960"/>
    <lineage>
        <taxon>Bacteria</taxon>
        <taxon>Bacillati</taxon>
        <taxon>Bacillota</taxon>
        <taxon>Clostridia</taxon>
        <taxon>Eubacteriales</taxon>
        <taxon>Oscillospiraceae</taxon>
        <taxon>Hydrogenoanaerobacterium</taxon>
    </lineage>
</organism>
<evidence type="ECO:0000259" key="4">
    <source>
        <dbReference type="PROSITE" id="PS50932"/>
    </source>
</evidence>
<dbReference type="RefSeq" id="WP_092755129.1">
    <property type="nucleotide sequence ID" value="NZ_FOCG01000002.1"/>
</dbReference>
<dbReference type="CDD" id="cd06307">
    <property type="entry name" value="PBP1_sugar_binding"/>
    <property type="match status" value="1"/>
</dbReference>
<dbReference type="PANTHER" id="PTHR30146:SF152">
    <property type="entry name" value="TRANSCRIPTIONAL REGULATORY PROTEIN"/>
    <property type="match status" value="1"/>
</dbReference>
<dbReference type="SUPFAM" id="SSF47413">
    <property type="entry name" value="lambda repressor-like DNA-binding domains"/>
    <property type="match status" value="1"/>
</dbReference>
<evidence type="ECO:0000256" key="2">
    <source>
        <dbReference type="ARBA" id="ARBA00023125"/>
    </source>
</evidence>
<dbReference type="Pfam" id="PF00356">
    <property type="entry name" value="LacI"/>
    <property type="match status" value="1"/>
</dbReference>
<evidence type="ECO:0000256" key="1">
    <source>
        <dbReference type="ARBA" id="ARBA00023015"/>
    </source>
</evidence>
<dbReference type="GO" id="GO:0000976">
    <property type="term" value="F:transcription cis-regulatory region binding"/>
    <property type="evidence" value="ECO:0007669"/>
    <property type="project" value="TreeGrafter"/>
</dbReference>
<reference evidence="5 6" key="1">
    <citation type="submission" date="2016-10" db="EMBL/GenBank/DDBJ databases">
        <authorList>
            <person name="de Groot N.N."/>
        </authorList>
    </citation>
    <scope>NUCLEOTIDE SEQUENCE [LARGE SCALE GENOMIC DNA]</scope>
    <source>
        <strain evidence="5 6">CGMCC 1.5070</strain>
    </source>
</reference>
<sequence>MAVTIKDIANKAGVSRGTVDRVLNNRGRVKPDVQKRIEEIIQTMGYKPNRAGKALAARKKPITIGCLVPSIDNPYFDKVLNGFRRASQDFADYGISVIVEQVKGYDVQTHIDALDRLLQKKVNALCVVTVDDCAVRVKIDEIVRSGIPVVASNSDLTGCNRLCYVGCNYVQSGQTAAGILKLITGGNTKTLIVTGSVKMSGHNQRIHGFDKCVKMQTPEIDIVDIVECLDDDQIACEQTQHALQSHPEIDSIYITAAGVAGVCRAVKEAGLANKVKIVCFDDPPSTRALVQEEIIQATICQQPYEQGYKPIKILMDYLINGITPKNDKYFTNNIIKIKENI</sequence>
<feature type="domain" description="HTH lacI-type" evidence="4">
    <location>
        <begin position="3"/>
        <end position="57"/>
    </location>
</feature>
<dbReference type="Pfam" id="PF13407">
    <property type="entry name" value="Peripla_BP_4"/>
    <property type="match status" value="1"/>
</dbReference>
<name>A0A1H8CPI1_9FIRM</name>
<dbReference type="SMART" id="SM00354">
    <property type="entry name" value="HTH_LACI"/>
    <property type="match status" value="1"/>
</dbReference>
<keyword evidence="3" id="KW-0804">Transcription</keyword>
<keyword evidence="1" id="KW-0805">Transcription regulation</keyword>
<dbReference type="EMBL" id="FOCG01000002">
    <property type="protein sequence ID" value="SEM96910.1"/>
    <property type="molecule type" value="Genomic_DNA"/>
</dbReference>
<proteinExistence type="predicted"/>
<dbReference type="InterPro" id="IPR010982">
    <property type="entry name" value="Lambda_DNA-bd_dom_sf"/>
</dbReference>
<dbReference type="AlphaFoldDB" id="A0A1H8CPI1"/>
<dbReference type="GO" id="GO:0003700">
    <property type="term" value="F:DNA-binding transcription factor activity"/>
    <property type="evidence" value="ECO:0007669"/>
    <property type="project" value="TreeGrafter"/>
</dbReference>
<dbReference type="STRING" id="474960.SAMN05216180_2262"/>
<protein>
    <submittedName>
        <fullName evidence="5">Transcriptional regulator, LacI family</fullName>
    </submittedName>
</protein>
<evidence type="ECO:0000313" key="6">
    <source>
        <dbReference type="Proteomes" id="UP000199158"/>
    </source>
</evidence>
<dbReference type="InterPro" id="IPR025997">
    <property type="entry name" value="SBP_2_dom"/>
</dbReference>
<dbReference type="Gene3D" id="3.40.50.2300">
    <property type="match status" value="2"/>
</dbReference>
<keyword evidence="6" id="KW-1185">Reference proteome</keyword>
<dbReference type="Proteomes" id="UP000199158">
    <property type="component" value="Unassembled WGS sequence"/>
</dbReference>
<keyword evidence="2" id="KW-0238">DNA-binding</keyword>
<evidence type="ECO:0000256" key="3">
    <source>
        <dbReference type="ARBA" id="ARBA00023163"/>
    </source>
</evidence>